<reference evidence="5 6" key="1">
    <citation type="submission" date="2019-03" db="EMBL/GenBank/DDBJ databases">
        <title>Genomic Encyclopedia of Archaeal and Bacterial Type Strains, Phase II (KMG-II): from individual species to whole genera.</title>
        <authorList>
            <person name="Goeker M."/>
        </authorList>
    </citation>
    <scope>NUCLEOTIDE SEQUENCE [LARGE SCALE GENOMIC DNA]</scope>
    <source>
        <strain evidence="5 6">DSM 24782</strain>
    </source>
</reference>
<dbReference type="Gene3D" id="1.10.260.40">
    <property type="entry name" value="lambda repressor-like DNA-binding domains"/>
    <property type="match status" value="1"/>
</dbReference>
<dbReference type="PANTHER" id="PTHR30146">
    <property type="entry name" value="LACI-RELATED TRANSCRIPTIONAL REPRESSOR"/>
    <property type="match status" value="1"/>
</dbReference>
<dbReference type="SMART" id="SM00354">
    <property type="entry name" value="HTH_LACI"/>
    <property type="match status" value="1"/>
</dbReference>
<keyword evidence="2" id="KW-0238">DNA-binding</keyword>
<accession>A0A4R7FSC1</accession>
<evidence type="ECO:0000256" key="2">
    <source>
        <dbReference type="ARBA" id="ARBA00023125"/>
    </source>
</evidence>
<keyword evidence="1" id="KW-0805">Transcription regulation</keyword>
<dbReference type="CDD" id="cd01574">
    <property type="entry name" value="PBP1_LacI"/>
    <property type="match status" value="1"/>
</dbReference>
<dbReference type="GO" id="GO:0003700">
    <property type="term" value="F:DNA-binding transcription factor activity"/>
    <property type="evidence" value="ECO:0007669"/>
    <property type="project" value="TreeGrafter"/>
</dbReference>
<dbReference type="InterPro" id="IPR046335">
    <property type="entry name" value="LacI/GalR-like_sensor"/>
</dbReference>
<keyword evidence="6" id="KW-1185">Reference proteome</keyword>
<organism evidence="5 6">
    <name type="scientific">Amnibacterium kyonggiense</name>
    <dbReference type="NCBI Taxonomy" id="595671"/>
    <lineage>
        <taxon>Bacteria</taxon>
        <taxon>Bacillati</taxon>
        <taxon>Actinomycetota</taxon>
        <taxon>Actinomycetes</taxon>
        <taxon>Micrococcales</taxon>
        <taxon>Microbacteriaceae</taxon>
        <taxon>Amnibacterium</taxon>
    </lineage>
</organism>
<feature type="domain" description="HTH lacI-type" evidence="4">
    <location>
        <begin position="11"/>
        <end position="65"/>
    </location>
</feature>
<dbReference type="OrthoDB" id="9785139at2"/>
<dbReference type="RefSeq" id="WP_133765335.1">
    <property type="nucleotide sequence ID" value="NZ_BAAARP010000001.1"/>
</dbReference>
<dbReference type="EMBL" id="SOAM01000001">
    <property type="protein sequence ID" value="TDS80638.1"/>
    <property type="molecule type" value="Genomic_DNA"/>
</dbReference>
<protein>
    <submittedName>
        <fullName evidence="5">LacI family transcriptional regulator</fullName>
    </submittedName>
</protein>
<dbReference type="SUPFAM" id="SSF47413">
    <property type="entry name" value="lambda repressor-like DNA-binding domains"/>
    <property type="match status" value="1"/>
</dbReference>
<evidence type="ECO:0000259" key="4">
    <source>
        <dbReference type="PROSITE" id="PS50932"/>
    </source>
</evidence>
<dbReference type="PROSITE" id="PS50932">
    <property type="entry name" value="HTH_LACI_2"/>
    <property type="match status" value="1"/>
</dbReference>
<evidence type="ECO:0000256" key="3">
    <source>
        <dbReference type="ARBA" id="ARBA00023163"/>
    </source>
</evidence>
<dbReference type="Gene3D" id="3.40.50.2300">
    <property type="match status" value="2"/>
</dbReference>
<dbReference type="AlphaFoldDB" id="A0A4R7FSC1"/>
<dbReference type="SUPFAM" id="SSF53822">
    <property type="entry name" value="Periplasmic binding protein-like I"/>
    <property type="match status" value="1"/>
</dbReference>
<dbReference type="InterPro" id="IPR010982">
    <property type="entry name" value="Lambda_DNA-bd_dom_sf"/>
</dbReference>
<dbReference type="Pfam" id="PF00356">
    <property type="entry name" value="LacI"/>
    <property type="match status" value="1"/>
</dbReference>
<evidence type="ECO:0000313" key="5">
    <source>
        <dbReference type="EMBL" id="TDS80638.1"/>
    </source>
</evidence>
<dbReference type="InterPro" id="IPR000843">
    <property type="entry name" value="HTH_LacI"/>
</dbReference>
<keyword evidence="3" id="KW-0804">Transcription</keyword>
<sequence>MEPRELRLRPPSIRDVADRAGVSYQTVSRMLNAHPGIRADTERRIRAAIDELGYRPNRAARALVTARSRMIGVLLTARPLHGPFSSFLAIVDAVRERGYSVTTTPDAGDDPADLVHALEELLAHGVEGIVAIAPQDRAREAVRLSGAPVPVLTLQGVPGELNDFGFDQHEGAVLATRHLLDLGHRRIAHLAGPVGWGEAEQRQRGYERAMLERGLEPRVLSSDWTPDGGMAVGRRLLSDERPTAVFAANDEMAVGLLAAAHDLGLAVPDDLSVVGFDDVPFARYLRPALTTVRQDFGDLGRRAIALLIDEIEGMVPDAPPPAVPSSLVVRDSTGQVTI</sequence>
<dbReference type="PANTHER" id="PTHR30146:SF109">
    <property type="entry name" value="HTH-TYPE TRANSCRIPTIONAL REGULATOR GALS"/>
    <property type="match status" value="1"/>
</dbReference>
<comment type="caution">
    <text evidence="5">The sequence shown here is derived from an EMBL/GenBank/DDBJ whole genome shotgun (WGS) entry which is preliminary data.</text>
</comment>
<dbReference type="CDD" id="cd01392">
    <property type="entry name" value="HTH_LacI"/>
    <property type="match status" value="1"/>
</dbReference>
<proteinExistence type="predicted"/>
<dbReference type="Proteomes" id="UP000295344">
    <property type="component" value="Unassembled WGS sequence"/>
</dbReference>
<name>A0A4R7FSC1_9MICO</name>
<dbReference type="Pfam" id="PF13377">
    <property type="entry name" value="Peripla_BP_3"/>
    <property type="match status" value="1"/>
</dbReference>
<dbReference type="PROSITE" id="PS00356">
    <property type="entry name" value="HTH_LACI_1"/>
    <property type="match status" value="1"/>
</dbReference>
<dbReference type="GO" id="GO:0000976">
    <property type="term" value="F:transcription cis-regulatory region binding"/>
    <property type="evidence" value="ECO:0007669"/>
    <property type="project" value="TreeGrafter"/>
</dbReference>
<dbReference type="InterPro" id="IPR028082">
    <property type="entry name" value="Peripla_BP_I"/>
</dbReference>
<evidence type="ECO:0000256" key="1">
    <source>
        <dbReference type="ARBA" id="ARBA00023015"/>
    </source>
</evidence>
<gene>
    <name evidence="5" type="ORF">CLV52_1204</name>
</gene>
<evidence type="ECO:0000313" key="6">
    <source>
        <dbReference type="Proteomes" id="UP000295344"/>
    </source>
</evidence>